<dbReference type="InterPro" id="IPR021887">
    <property type="entry name" value="DAB2P_C"/>
</dbReference>
<dbReference type="AlphaFoldDB" id="A0A834JX15"/>
<evidence type="ECO:0000256" key="1">
    <source>
        <dbReference type="SAM" id="Coils"/>
    </source>
</evidence>
<reference evidence="4" key="1">
    <citation type="journal article" date="2020" name="G3 (Bethesda)">
        <title>High-Quality Assemblies for Three Invasive Social Wasps from the &lt;i&gt;Vespula&lt;/i&gt; Genus.</title>
        <authorList>
            <person name="Harrop T.W.R."/>
            <person name="Guhlin J."/>
            <person name="McLaughlin G.M."/>
            <person name="Permina E."/>
            <person name="Stockwell P."/>
            <person name="Gilligan J."/>
            <person name="Le Lec M.F."/>
            <person name="Gruber M.A.M."/>
            <person name="Quinn O."/>
            <person name="Lovegrove M."/>
            <person name="Duncan E.J."/>
            <person name="Remnant E.J."/>
            <person name="Van Eeckhoven J."/>
            <person name="Graham B."/>
            <person name="Knapp R.A."/>
            <person name="Langford K.W."/>
            <person name="Kronenberg Z."/>
            <person name="Press M.O."/>
            <person name="Eacker S.M."/>
            <person name="Wilson-Rankin E.E."/>
            <person name="Purcell J."/>
            <person name="Lester P.J."/>
            <person name="Dearden P.K."/>
        </authorList>
    </citation>
    <scope>NUCLEOTIDE SEQUENCE</scope>
    <source>
        <strain evidence="4">Linc-1</strain>
    </source>
</reference>
<name>A0A834JX15_VESGE</name>
<feature type="coiled-coil region" evidence="1">
    <location>
        <begin position="16"/>
        <end position="43"/>
    </location>
</feature>
<evidence type="ECO:0000313" key="5">
    <source>
        <dbReference type="Proteomes" id="UP000617340"/>
    </source>
</evidence>
<gene>
    <name evidence="4" type="ORF">HZH68_009745</name>
</gene>
<keyword evidence="5" id="KW-1185">Reference proteome</keyword>
<organism evidence="4 5">
    <name type="scientific">Vespula germanica</name>
    <name type="common">German yellow jacket</name>
    <name type="synonym">Paravespula germanica</name>
    <dbReference type="NCBI Taxonomy" id="30212"/>
    <lineage>
        <taxon>Eukaryota</taxon>
        <taxon>Metazoa</taxon>
        <taxon>Ecdysozoa</taxon>
        <taxon>Arthropoda</taxon>
        <taxon>Hexapoda</taxon>
        <taxon>Insecta</taxon>
        <taxon>Pterygota</taxon>
        <taxon>Neoptera</taxon>
        <taxon>Endopterygota</taxon>
        <taxon>Hymenoptera</taxon>
        <taxon>Apocrita</taxon>
        <taxon>Aculeata</taxon>
        <taxon>Vespoidea</taxon>
        <taxon>Vespidae</taxon>
        <taxon>Vespinae</taxon>
        <taxon>Vespula</taxon>
    </lineage>
</organism>
<evidence type="ECO:0000256" key="2">
    <source>
        <dbReference type="SAM" id="MobiDB-lite"/>
    </source>
</evidence>
<evidence type="ECO:0000313" key="4">
    <source>
        <dbReference type="EMBL" id="KAF7395695.1"/>
    </source>
</evidence>
<sequence>MEEESRRKEQKLSAALSYKQRVIDALEQQIAALDAENSRLTLSNTRLLSALTDLKQRYNAKAQPTNETTTLLQNIADIDDNDNDNDNDDENKDEDEDIVDRVITTRY</sequence>
<proteinExistence type="predicted"/>
<feature type="compositionally biased region" description="Polar residues" evidence="2">
    <location>
        <begin position="62"/>
        <end position="73"/>
    </location>
</feature>
<keyword evidence="1" id="KW-0175">Coiled coil</keyword>
<comment type="caution">
    <text evidence="4">The sequence shown here is derived from an EMBL/GenBank/DDBJ whole genome shotgun (WGS) entry which is preliminary data.</text>
</comment>
<dbReference type="EMBL" id="JACSDZ010000009">
    <property type="protein sequence ID" value="KAF7395695.1"/>
    <property type="molecule type" value="Genomic_DNA"/>
</dbReference>
<feature type="domain" description="Disabled homolog 2-interacting protein C-terminal" evidence="3">
    <location>
        <begin position="2"/>
        <end position="58"/>
    </location>
</feature>
<feature type="compositionally biased region" description="Acidic residues" evidence="2">
    <location>
        <begin position="77"/>
        <end position="98"/>
    </location>
</feature>
<evidence type="ECO:0000259" key="3">
    <source>
        <dbReference type="Pfam" id="PF12004"/>
    </source>
</evidence>
<feature type="region of interest" description="Disordered" evidence="2">
    <location>
        <begin position="61"/>
        <end position="107"/>
    </location>
</feature>
<dbReference type="Pfam" id="PF12004">
    <property type="entry name" value="DAB2P_C"/>
    <property type="match status" value="1"/>
</dbReference>
<protein>
    <recommendedName>
        <fullName evidence="3">Disabled homolog 2-interacting protein C-terminal domain-containing protein</fullName>
    </recommendedName>
</protein>
<accession>A0A834JX15</accession>
<dbReference type="Proteomes" id="UP000617340">
    <property type="component" value="Unassembled WGS sequence"/>
</dbReference>